<evidence type="ECO:0008006" key="3">
    <source>
        <dbReference type="Google" id="ProtNLM"/>
    </source>
</evidence>
<comment type="caution">
    <text evidence="1">The sequence shown here is derived from an EMBL/GenBank/DDBJ whole genome shotgun (WGS) entry which is preliminary data.</text>
</comment>
<dbReference type="EMBL" id="SLZY01000008">
    <property type="protein sequence ID" value="TCS71684.1"/>
    <property type="molecule type" value="Genomic_DNA"/>
</dbReference>
<dbReference type="AlphaFoldDB" id="A0A4R3JUU9"/>
<reference evidence="1 2" key="1">
    <citation type="submission" date="2019-03" db="EMBL/GenBank/DDBJ databases">
        <title>Genomic Encyclopedia of Type Strains, Phase IV (KMG-IV): sequencing the most valuable type-strain genomes for metagenomic binning, comparative biology and taxonomic classification.</title>
        <authorList>
            <person name="Goeker M."/>
        </authorList>
    </citation>
    <scope>NUCLEOTIDE SEQUENCE [LARGE SCALE GENOMIC DNA]</scope>
    <source>
        <strain evidence="1 2">DSM 103923</strain>
    </source>
</reference>
<proteinExistence type="predicted"/>
<dbReference type="OrthoDB" id="8562450at2"/>
<dbReference type="Proteomes" id="UP000295135">
    <property type="component" value="Unassembled WGS sequence"/>
</dbReference>
<sequence>MRWILLLGIFMLATACDTPRSWGPDSPYFAYPAGSQMVLRRPLEIPADWATLRLQHGHTVAFGAVQEQEPHCILEIDTVRPVPQRIEPDRFAIIGVRRGISDLAASSGFFIRAAHADSDLPAQLFYKTEFRLRSERQPGVRRLLCQHDQLAAGAGLPRHLTLAEIRSALGDLIAIELP</sequence>
<keyword evidence="2" id="KW-1185">Reference proteome</keyword>
<evidence type="ECO:0000313" key="2">
    <source>
        <dbReference type="Proteomes" id="UP000295135"/>
    </source>
</evidence>
<name>A0A4R3JUU9_9PROT</name>
<dbReference type="PROSITE" id="PS51257">
    <property type="entry name" value="PROKAR_LIPOPROTEIN"/>
    <property type="match status" value="1"/>
</dbReference>
<evidence type="ECO:0000313" key="1">
    <source>
        <dbReference type="EMBL" id="TCS71684.1"/>
    </source>
</evidence>
<organism evidence="1 2">
    <name type="scientific">Sulfuritortus calidifontis</name>
    <dbReference type="NCBI Taxonomy" id="1914471"/>
    <lineage>
        <taxon>Bacteria</taxon>
        <taxon>Pseudomonadati</taxon>
        <taxon>Pseudomonadota</taxon>
        <taxon>Betaproteobacteria</taxon>
        <taxon>Nitrosomonadales</taxon>
        <taxon>Thiobacillaceae</taxon>
        <taxon>Sulfuritortus</taxon>
    </lineage>
</organism>
<gene>
    <name evidence="1" type="ORF">EDC61_10827</name>
</gene>
<dbReference type="RefSeq" id="WP_126460372.1">
    <property type="nucleotide sequence ID" value="NZ_AP018721.1"/>
</dbReference>
<protein>
    <recommendedName>
        <fullName evidence="3">Lipoprotein</fullName>
    </recommendedName>
</protein>
<accession>A0A4R3JUU9</accession>